<evidence type="ECO:0000313" key="3">
    <source>
        <dbReference type="Proteomes" id="UP000257136"/>
    </source>
</evidence>
<dbReference type="Proteomes" id="UP000257136">
    <property type="component" value="Unassembled WGS sequence"/>
</dbReference>
<keyword evidence="3" id="KW-1185">Reference proteome</keyword>
<dbReference type="SUPFAM" id="SSF109854">
    <property type="entry name" value="DinB/YfiT-like putative metalloenzymes"/>
    <property type="match status" value="1"/>
</dbReference>
<sequence length="173" mass="20342">MNSNQLPIDEYSKFNATYIQTLENVELFEELEISLHDFIKFVQNIPLDKFDYSYAEGKWTIKEIIQHIIDTERIFAYRALRISRNDKTPLPGFEENDYANNTDAKSRSIQDLLTEFSAVRHSNLLMFKSFSNEQLRRIGTASNHEISVRAIGFILLGHLKHHKRVFAERYLNN</sequence>
<proteinExistence type="predicted"/>
<dbReference type="EMBL" id="QUNI01000004">
    <property type="protein sequence ID" value="REG99400.1"/>
    <property type="molecule type" value="Genomic_DNA"/>
</dbReference>
<dbReference type="RefSeq" id="WP_115812019.1">
    <property type="nucleotide sequence ID" value="NZ_QUNI01000004.1"/>
</dbReference>
<evidence type="ECO:0000313" key="2">
    <source>
        <dbReference type="EMBL" id="REG99400.1"/>
    </source>
</evidence>
<protein>
    <submittedName>
        <fullName evidence="2">DinB family protein</fullName>
    </submittedName>
</protein>
<organism evidence="2 3">
    <name type="scientific">Flavobacterium aquicola</name>
    <dbReference type="NCBI Taxonomy" id="1682742"/>
    <lineage>
        <taxon>Bacteria</taxon>
        <taxon>Pseudomonadati</taxon>
        <taxon>Bacteroidota</taxon>
        <taxon>Flavobacteriia</taxon>
        <taxon>Flavobacteriales</taxon>
        <taxon>Flavobacteriaceae</taxon>
        <taxon>Flavobacterium</taxon>
    </lineage>
</organism>
<dbReference type="AlphaFoldDB" id="A0A3E0ENU2"/>
<dbReference type="InterPro" id="IPR024775">
    <property type="entry name" value="DinB-like"/>
</dbReference>
<reference evidence="2 3" key="1">
    <citation type="submission" date="2018-08" db="EMBL/GenBank/DDBJ databases">
        <title>Genomic Encyclopedia of Archaeal and Bacterial Type Strains, Phase II (KMG-II): from individual species to whole genera.</title>
        <authorList>
            <person name="Goeker M."/>
        </authorList>
    </citation>
    <scope>NUCLEOTIDE SEQUENCE [LARGE SCALE GENOMIC DNA]</scope>
    <source>
        <strain evidence="2 3">DSM 100880</strain>
    </source>
</reference>
<dbReference type="InterPro" id="IPR034660">
    <property type="entry name" value="DinB/YfiT-like"/>
</dbReference>
<comment type="caution">
    <text evidence="2">The sequence shown here is derived from an EMBL/GenBank/DDBJ whole genome shotgun (WGS) entry which is preliminary data.</text>
</comment>
<dbReference type="Gene3D" id="1.20.120.450">
    <property type="entry name" value="dinb family like domain"/>
    <property type="match status" value="1"/>
</dbReference>
<dbReference type="OrthoDB" id="9793216at2"/>
<gene>
    <name evidence="2" type="ORF">C8P67_10416</name>
</gene>
<evidence type="ECO:0000259" key="1">
    <source>
        <dbReference type="Pfam" id="PF12867"/>
    </source>
</evidence>
<accession>A0A3E0ENU2</accession>
<dbReference type="Pfam" id="PF12867">
    <property type="entry name" value="DinB_2"/>
    <property type="match status" value="1"/>
</dbReference>
<feature type="domain" description="DinB-like" evidence="1">
    <location>
        <begin position="31"/>
        <end position="164"/>
    </location>
</feature>
<name>A0A3E0ENU2_9FLAO</name>